<dbReference type="EMBL" id="GBRH01175040">
    <property type="protein sequence ID" value="JAE22856.1"/>
    <property type="molecule type" value="Transcribed_RNA"/>
</dbReference>
<reference evidence="2" key="2">
    <citation type="journal article" date="2015" name="Data Brief">
        <title>Shoot transcriptome of the giant reed, Arundo donax.</title>
        <authorList>
            <person name="Barrero R.A."/>
            <person name="Guerrero F.D."/>
            <person name="Moolhuijzen P."/>
            <person name="Goolsby J.A."/>
            <person name="Tidwell J."/>
            <person name="Bellgard S.E."/>
            <person name="Bellgard M.I."/>
        </authorList>
    </citation>
    <scope>NUCLEOTIDE SEQUENCE</scope>
    <source>
        <tissue evidence="2">Shoot tissue taken approximately 20 cm above the soil surface</tissue>
    </source>
</reference>
<name>A0A0A9GJY8_ARUDO</name>
<proteinExistence type="predicted"/>
<organism evidence="2">
    <name type="scientific">Arundo donax</name>
    <name type="common">Giant reed</name>
    <name type="synonym">Donax arundinaceus</name>
    <dbReference type="NCBI Taxonomy" id="35708"/>
    <lineage>
        <taxon>Eukaryota</taxon>
        <taxon>Viridiplantae</taxon>
        <taxon>Streptophyta</taxon>
        <taxon>Embryophyta</taxon>
        <taxon>Tracheophyta</taxon>
        <taxon>Spermatophyta</taxon>
        <taxon>Magnoliopsida</taxon>
        <taxon>Liliopsida</taxon>
        <taxon>Poales</taxon>
        <taxon>Poaceae</taxon>
        <taxon>PACMAD clade</taxon>
        <taxon>Arundinoideae</taxon>
        <taxon>Arundineae</taxon>
        <taxon>Arundo</taxon>
    </lineage>
</organism>
<feature type="region of interest" description="Disordered" evidence="1">
    <location>
        <begin position="1"/>
        <end position="23"/>
    </location>
</feature>
<evidence type="ECO:0000256" key="1">
    <source>
        <dbReference type="SAM" id="MobiDB-lite"/>
    </source>
</evidence>
<reference evidence="2" key="1">
    <citation type="submission" date="2014-09" db="EMBL/GenBank/DDBJ databases">
        <authorList>
            <person name="Magalhaes I.L.F."/>
            <person name="Oliveira U."/>
            <person name="Santos F.R."/>
            <person name="Vidigal T.H.D.A."/>
            <person name="Brescovit A.D."/>
            <person name="Santos A.J."/>
        </authorList>
    </citation>
    <scope>NUCLEOTIDE SEQUENCE</scope>
    <source>
        <tissue evidence="2">Shoot tissue taken approximately 20 cm above the soil surface</tissue>
    </source>
</reference>
<protein>
    <submittedName>
        <fullName evidence="2">Uncharacterized protein</fullName>
    </submittedName>
</protein>
<evidence type="ECO:0000313" key="2">
    <source>
        <dbReference type="EMBL" id="JAE22856.1"/>
    </source>
</evidence>
<feature type="compositionally biased region" description="Polar residues" evidence="1">
    <location>
        <begin position="1"/>
        <end position="12"/>
    </location>
</feature>
<dbReference type="AlphaFoldDB" id="A0A0A9GJY8"/>
<accession>A0A0A9GJY8</accession>
<sequence>MLYTRISKSPHMSINHMKRHITG</sequence>